<feature type="domain" description="BPL/LPL catalytic" evidence="2">
    <location>
        <begin position="1"/>
        <end position="178"/>
    </location>
</feature>
<comment type="caution">
    <text evidence="4">The sequence shown here is derived from an EMBL/GenBank/DDBJ whole genome shotgun (WGS) entry which is preliminary data.</text>
</comment>
<dbReference type="EMBL" id="JAUYVU010000003">
    <property type="protein sequence ID" value="MDP2540967.1"/>
    <property type="molecule type" value="Genomic_DNA"/>
</dbReference>
<evidence type="ECO:0000256" key="1">
    <source>
        <dbReference type="ARBA" id="ARBA00022598"/>
    </source>
</evidence>
<dbReference type="Proteomes" id="UP001242342">
    <property type="component" value="Unassembled WGS sequence"/>
</dbReference>
<dbReference type="GO" id="GO:0004077">
    <property type="term" value="F:biotin--[biotin carboxyl-carrier protein] ligase activity"/>
    <property type="evidence" value="ECO:0007669"/>
    <property type="project" value="UniProtKB-EC"/>
</dbReference>
<keyword evidence="1 4" id="KW-0436">Ligase</keyword>
<reference evidence="4 5" key="1">
    <citation type="journal article" date="2016" name="Nat. Commun.">
        <title>Microbial interactions lead to rapid micro-scale successions on model marine particles.</title>
        <authorList>
            <person name="Datta M.S."/>
            <person name="Sliwerska E."/>
            <person name="Gore J."/>
            <person name="Polz M.F."/>
            <person name="Cordero O.X."/>
        </authorList>
    </citation>
    <scope>NUCLEOTIDE SEQUENCE [LARGE SCALE GENOMIC DNA]</scope>
    <source>
        <strain evidence="4 5">4G03</strain>
    </source>
</reference>
<dbReference type="NCBIfam" id="TIGR00121">
    <property type="entry name" value="birA_ligase"/>
    <property type="match status" value="1"/>
</dbReference>
<reference evidence="3 6" key="3">
    <citation type="submission" date="2023-07" db="EMBL/GenBank/DDBJ databases">
        <title>Genome content predicts the carbon catabolic preferences of heterotrophic bacteria.</title>
        <authorList>
            <person name="Gralka M."/>
        </authorList>
    </citation>
    <scope>NUCLEOTIDE SEQUENCE [LARGE SCALE GENOMIC DNA]</scope>
    <source>
        <strain evidence="3 6">4G03</strain>
    </source>
</reference>
<dbReference type="PANTHER" id="PTHR12835:SF5">
    <property type="entry name" value="BIOTIN--PROTEIN LIGASE"/>
    <property type="match status" value="1"/>
</dbReference>
<organism evidence="4 5">
    <name type="scientific">Tenacibaculum discolor</name>
    <dbReference type="NCBI Taxonomy" id="361581"/>
    <lineage>
        <taxon>Bacteria</taxon>
        <taxon>Pseudomonadati</taxon>
        <taxon>Bacteroidota</taxon>
        <taxon>Flavobacteriia</taxon>
        <taxon>Flavobacteriales</taxon>
        <taxon>Flavobacteriaceae</taxon>
        <taxon>Tenacibaculum</taxon>
    </lineage>
</organism>
<sequence>MKIIKLNAIDSTNTFLKNMVSKVVADDFTVVVAKTQTKGRGQMNSEWVVEEGKNLTFSVFSRFTDLDVEKHKYLNFSVSLSVFEALKELGLPNLAIKWPNDILSGNKKLGGILIENILKGSKIVSSVIGIGINVNQDSFSKNLPNASSVKNILGKEFDLDILLENILKKLEDYFTFLEKKEYDLLEEAYLKFLYKKNVPTMFKNSQNILFMGKIIGVSKNGNLQIELENETIQEFGLKELSFATL</sequence>
<proteinExistence type="predicted"/>
<reference evidence="4" key="2">
    <citation type="submission" date="2017-10" db="EMBL/GenBank/DDBJ databases">
        <authorList>
            <person name="Enke T.N."/>
            <person name="Cordero O.X."/>
        </authorList>
    </citation>
    <scope>NUCLEOTIDE SEQUENCE</scope>
    <source>
        <strain evidence="4">4G03</strain>
    </source>
</reference>
<evidence type="ECO:0000313" key="4">
    <source>
        <dbReference type="EMBL" id="PHN96424.1"/>
    </source>
</evidence>
<dbReference type="InterPro" id="IPR004143">
    <property type="entry name" value="BPL_LPL_catalytic"/>
</dbReference>
<dbReference type="CDD" id="cd16442">
    <property type="entry name" value="BPL"/>
    <property type="match status" value="1"/>
</dbReference>
<evidence type="ECO:0000313" key="5">
    <source>
        <dbReference type="Proteomes" id="UP000222163"/>
    </source>
</evidence>
<dbReference type="PROSITE" id="PS51733">
    <property type="entry name" value="BPL_LPL_CATALYTIC"/>
    <property type="match status" value="1"/>
</dbReference>
<name>A0A2G1BR46_9FLAO</name>
<dbReference type="InterPro" id="IPR004408">
    <property type="entry name" value="Biotin_CoA_COase_ligase"/>
</dbReference>
<accession>A0A2G1BR46</accession>
<evidence type="ECO:0000313" key="3">
    <source>
        <dbReference type="EMBL" id="MDP2540967.1"/>
    </source>
</evidence>
<dbReference type="Gene3D" id="3.30.930.10">
    <property type="entry name" value="Bira Bifunctional Protein, Domain 2"/>
    <property type="match status" value="1"/>
</dbReference>
<evidence type="ECO:0000259" key="2">
    <source>
        <dbReference type="PROSITE" id="PS51733"/>
    </source>
</evidence>
<dbReference type="EMBL" id="PDUU01000016">
    <property type="protein sequence ID" value="PHN96424.1"/>
    <property type="molecule type" value="Genomic_DNA"/>
</dbReference>
<dbReference type="SUPFAM" id="SSF55681">
    <property type="entry name" value="Class II aaRS and biotin synthetases"/>
    <property type="match status" value="1"/>
</dbReference>
<dbReference type="Pfam" id="PF03099">
    <property type="entry name" value="BPL_LplA_LipB"/>
    <property type="match status" value="1"/>
</dbReference>
<dbReference type="PANTHER" id="PTHR12835">
    <property type="entry name" value="BIOTIN PROTEIN LIGASE"/>
    <property type="match status" value="1"/>
</dbReference>
<dbReference type="RefSeq" id="WP_099216324.1">
    <property type="nucleotide sequence ID" value="NZ_JAUYVU010000003.1"/>
</dbReference>
<dbReference type="InterPro" id="IPR045864">
    <property type="entry name" value="aa-tRNA-synth_II/BPL/LPL"/>
</dbReference>
<dbReference type="Proteomes" id="UP000222163">
    <property type="component" value="Unassembled WGS sequence"/>
</dbReference>
<dbReference type="AlphaFoldDB" id="A0A2G1BR46"/>
<evidence type="ECO:0000313" key="6">
    <source>
        <dbReference type="Proteomes" id="UP001242342"/>
    </source>
</evidence>
<keyword evidence="6" id="KW-1185">Reference proteome</keyword>
<dbReference type="EC" id="6.3.4.15" evidence="3"/>
<gene>
    <name evidence="4" type="ORF">CSC81_13765</name>
    <name evidence="3" type="ORF">Q8W23_05690</name>
</gene>
<protein>
    <submittedName>
        <fullName evidence="4">Biotin--[acetyl-CoA-carboxylase] ligase</fullName>
        <ecNumber evidence="3">6.3.4.15</ecNumber>
    </submittedName>
</protein>
<dbReference type="GO" id="GO:0005737">
    <property type="term" value="C:cytoplasm"/>
    <property type="evidence" value="ECO:0007669"/>
    <property type="project" value="TreeGrafter"/>
</dbReference>